<dbReference type="CDD" id="cd20514">
    <property type="entry name" value="CYCLIN_CCNC_rpt2"/>
    <property type="match status" value="1"/>
</dbReference>
<dbReference type="SUPFAM" id="SSF47954">
    <property type="entry name" value="Cyclin-like"/>
    <property type="match status" value="2"/>
</dbReference>
<evidence type="ECO:0000256" key="1">
    <source>
        <dbReference type="RuleBase" id="RU000383"/>
    </source>
</evidence>
<evidence type="ECO:0000313" key="3">
    <source>
        <dbReference type="EMBL" id="KNC51963.1"/>
    </source>
</evidence>
<dbReference type="Proteomes" id="UP000054408">
    <property type="component" value="Unassembled WGS sequence"/>
</dbReference>
<dbReference type="InterPro" id="IPR006671">
    <property type="entry name" value="Cyclin_N"/>
</dbReference>
<dbReference type="GO" id="GO:0006357">
    <property type="term" value="P:regulation of transcription by RNA polymerase II"/>
    <property type="evidence" value="ECO:0007669"/>
    <property type="project" value="InterPro"/>
</dbReference>
<keyword evidence="1" id="KW-0195">Cyclin</keyword>
<dbReference type="GO" id="GO:0016538">
    <property type="term" value="F:cyclin-dependent protein serine/threonine kinase regulator activity"/>
    <property type="evidence" value="ECO:0007669"/>
    <property type="project" value="InterPro"/>
</dbReference>
<evidence type="ECO:0000313" key="4">
    <source>
        <dbReference type="Proteomes" id="UP000054408"/>
    </source>
</evidence>
<organism evidence="3 4">
    <name type="scientific">Thecamonas trahens ATCC 50062</name>
    <dbReference type="NCBI Taxonomy" id="461836"/>
    <lineage>
        <taxon>Eukaryota</taxon>
        <taxon>Apusozoa</taxon>
        <taxon>Apusomonadida</taxon>
        <taxon>Apusomonadidae</taxon>
        <taxon>Thecamonas</taxon>
    </lineage>
</organism>
<dbReference type="Pfam" id="PF00134">
    <property type="entry name" value="Cyclin_N"/>
    <property type="match status" value="1"/>
</dbReference>
<dbReference type="PANTHER" id="PTHR10026">
    <property type="entry name" value="CYCLIN"/>
    <property type="match status" value="1"/>
</dbReference>
<proteinExistence type="inferred from homology"/>
<accession>A0A0L0DKT1</accession>
<dbReference type="Gene3D" id="1.10.472.10">
    <property type="entry name" value="Cyclin-like"/>
    <property type="match status" value="2"/>
</dbReference>
<dbReference type="RefSeq" id="XP_013755550.1">
    <property type="nucleotide sequence ID" value="XM_013900096.1"/>
</dbReference>
<dbReference type="InterPro" id="IPR043198">
    <property type="entry name" value="Cyclin/Ssn8"/>
</dbReference>
<sequence length="262" mass="29058">MAGNFWASSQRDVWLLETASEADLGVGDSLDATVATLLGIYFPQKIQELGKRLHLPQVVIATAIVYFKRFYTRHTLETVSPFTMLAAAVFVACKVDECPQKLASLVKQVTEILKSSFPRVTVTAEDVATTEISLLATLEYSLVVFHPYTALKDYVADAGLADELLETAWYIVNDSYCTAVFLYFPPYLIALAAIYMAGAINRAESSNSISVAEWFGSMMVDMAEVHTVAAHLVTLYDTWSLPTYDADLQRAKQRIDAIYRVP</sequence>
<feature type="domain" description="Cyclin-like" evidence="2">
    <location>
        <begin position="44"/>
        <end position="136"/>
    </location>
</feature>
<dbReference type="InterPro" id="IPR013763">
    <property type="entry name" value="Cyclin-like_dom"/>
</dbReference>
<dbReference type="STRING" id="461836.A0A0L0DKT1"/>
<dbReference type="PIRSF" id="PIRSF028758">
    <property type="entry name" value="Cyclin, C/H/G types"/>
    <property type="match status" value="1"/>
</dbReference>
<dbReference type="SMART" id="SM00385">
    <property type="entry name" value="CYCLIN"/>
    <property type="match status" value="2"/>
</dbReference>
<dbReference type="AlphaFoldDB" id="A0A0L0DKT1"/>
<dbReference type="OMA" id="CLLHPPH"/>
<dbReference type="GeneID" id="25566948"/>
<evidence type="ECO:0000259" key="2">
    <source>
        <dbReference type="SMART" id="SM00385"/>
    </source>
</evidence>
<comment type="similarity">
    <text evidence="1">Belongs to the cyclin family.</text>
</comment>
<dbReference type="EMBL" id="GL349471">
    <property type="protein sequence ID" value="KNC51963.1"/>
    <property type="molecule type" value="Genomic_DNA"/>
</dbReference>
<dbReference type="eggNOG" id="KOG0794">
    <property type="taxonomic scope" value="Eukaryota"/>
</dbReference>
<dbReference type="OrthoDB" id="10266018at2759"/>
<protein>
    <submittedName>
        <fullName evidence="3">Cyclin-C</fullName>
    </submittedName>
</protein>
<feature type="domain" description="Cyclin-like" evidence="2">
    <location>
        <begin position="149"/>
        <end position="234"/>
    </location>
</feature>
<dbReference type="InterPro" id="IPR036915">
    <property type="entry name" value="Cyclin-like_sf"/>
</dbReference>
<name>A0A0L0DKT1_THETB</name>
<gene>
    <name evidence="3" type="ORF">AMSG_08210</name>
</gene>
<keyword evidence="4" id="KW-1185">Reference proteome</keyword>
<reference evidence="3 4" key="1">
    <citation type="submission" date="2010-05" db="EMBL/GenBank/DDBJ databases">
        <title>The Genome Sequence of Thecamonas trahens ATCC 50062.</title>
        <authorList>
            <consortium name="The Broad Institute Genome Sequencing Platform"/>
            <person name="Russ C."/>
            <person name="Cuomo C."/>
            <person name="Shea T."/>
            <person name="Young S.K."/>
            <person name="Zeng Q."/>
            <person name="Koehrsen M."/>
            <person name="Haas B."/>
            <person name="Borodovsky M."/>
            <person name="Guigo R."/>
            <person name="Alvarado L."/>
            <person name="Berlin A."/>
            <person name="Bochicchio J."/>
            <person name="Borenstein D."/>
            <person name="Chapman S."/>
            <person name="Chen Z."/>
            <person name="Freedman E."/>
            <person name="Gellesch M."/>
            <person name="Goldberg J."/>
            <person name="Griggs A."/>
            <person name="Gujja S."/>
            <person name="Heilman E."/>
            <person name="Heiman D."/>
            <person name="Hepburn T."/>
            <person name="Howarth C."/>
            <person name="Jen D."/>
            <person name="Larson L."/>
            <person name="Mehta T."/>
            <person name="Park D."/>
            <person name="Pearson M."/>
            <person name="Roberts A."/>
            <person name="Saif S."/>
            <person name="Shenoy N."/>
            <person name="Sisk P."/>
            <person name="Stolte C."/>
            <person name="Sykes S."/>
            <person name="Thomson T."/>
            <person name="Walk T."/>
            <person name="White J."/>
            <person name="Yandava C."/>
            <person name="Burger G."/>
            <person name="Gray M.W."/>
            <person name="Holland P.W.H."/>
            <person name="King N."/>
            <person name="Lang F.B.F."/>
            <person name="Roger A.J."/>
            <person name="Ruiz-Trillo I."/>
            <person name="Lander E."/>
            <person name="Nusbaum C."/>
        </authorList>
    </citation>
    <scope>NUCLEOTIDE SEQUENCE [LARGE SCALE GENOMIC DNA]</scope>
    <source>
        <strain evidence="3 4">ATCC 50062</strain>
    </source>
</reference>